<dbReference type="SUPFAM" id="SSF111364">
    <property type="entry name" value="Tsx-like channel"/>
    <property type="match status" value="1"/>
</dbReference>
<dbReference type="GO" id="GO:0009279">
    <property type="term" value="C:cell outer membrane"/>
    <property type="evidence" value="ECO:0007669"/>
    <property type="project" value="InterPro"/>
</dbReference>
<keyword evidence="1" id="KW-0732">Signal</keyword>
<dbReference type="OrthoDB" id="104801at2"/>
<dbReference type="Proteomes" id="UP000254889">
    <property type="component" value="Chromosome"/>
</dbReference>
<dbReference type="AlphaFoldDB" id="A0A345ZTP3"/>
<organism evidence="2 3">
    <name type="scientific">Pseudolabrys taiwanensis</name>
    <dbReference type="NCBI Taxonomy" id="331696"/>
    <lineage>
        <taxon>Bacteria</taxon>
        <taxon>Pseudomonadati</taxon>
        <taxon>Pseudomonadota</taxon>
        <taxon>Alphaproteobacteria</taxon>
        <taxon>Hyphomicrobiales</taxon>
        <taxon>Xanthobacteraceae</taxon>
        <taxon>Pseudolabrys</taxon>
    </lineage>
</organism>
<name>A0A345ZTP3_9HYPH</name>
<evidence type="ECO:0000313" key="2">
    <source>
        <dbReference type="EMBL" id="AXK80290.1"/>
    </source>
</evidence>
<gene>
    <name evidence="2" type="ORF">DW352_07020</name>
</gene>
<sequence>MLAGMLTAAAVGVASAADMATKAPVLKAPAELPFFFVNDNSISYHYEFLATNPGAGKTPKHVLSFTHFDVWKYGTNFINIDWLKATSMQTPTLDGGAPYTEIYGFFRSTFGFNEVFNTKAFSYGPLTNVSLMVGADLNTDNTQLGSAKRSIEAGIQFSFAMPYKGFLNVTPTVYKEWQHDGFNGITPGTTNPSGNVDFNTTWGFEWLYVQPLGFMPSWLPLTYKFFGTIHGPKGMGEPAGSAGLERTTEYYLQQNLSLDVGPWLGLRPNMYSVWGGYRYWVNKFGIDPKQPFGNFTATTESTWLLGATVAF</sequence>
<dbReference type="EMBL" id="CP031417">
    <property type="protein sequence ID" value="AXK80290.1"/>
    <property type="molecule type" value="Genomic_DNA"/>
</dbReference>
<reference evidence="2 3" key="1">
    <citation type="submission" date="2018-07" db="EMBL/GenBank/DDBJ databases">
        <authorList>
            <person name="Quirk P.G."/>
            <person name="Krulwich T.A."/>
        </authorList>
    </citation>
    <scope>NUCLEOTIDE SEQUENCE [LARGE SCALE GENOMIC DNA]</scope>
    <source>
        <strain evidence="2 3">CC-BB4</strain>
    </source>
</reference>
<proteinExistence type="predicted"/>
<feature type="signal peptide" evidence="1">
    <location>
        <begin position="1"/>
        <end position="16"/>
    </location>
</feature>
<dbReference type="InterPro" id="IPR036777">
    <property type="entry name" value="Channel_Tsx-like_sf"/>
</dbReference>
<evidence type="ECO:0008006" key="4">
    <source>
        <dbReference type="Google" id="ProtNLM"/>
    </source>
</evidence>
<keyword evidence="3" id="KW-1185">Reference proteome</keyword>
<dbReference type="KEGG" id="ptaw:DW352_07020"/>
<evidence type="ECO:0000313" key="3">
    <source>
        <dbReference type="Proteomes" id="UP000254889"/>
    </source>
</evidence>
<dbReference type="Gene3D" id="2.40.230.20">
    <property type="entry name" value="Nucleoside-specific channel-forming protein, Tsx-like"/>
    <property type="match status" value="1"/>
</dbReference>
<protein>
    <recommendedName>
        <fullName evidence="4">Nucleoside-binding protein</fullName>
    </recommendedName>
</protein>
<evidence type="ECO:0000256" key="1">
    <source>
        <dbReference type="SAM" id="SignalP"/>
    </source>
</evidence>
<feature type="chain" id="PRO_5016583063" description="Nucleoside-binding protein" evidence="1">
    <location>
        <begin position="17"/>
        <end position="311"/>
    </location>
</feature>
<accession>A0A345ZTP3</accession>